<dbReference type="EMBL" id="FMZX01000015">
    <property type="protein sequence ID" value="SDD96523.1"/>
    <property type="molecule type" value="Genomic_DNA"/>
</dbReference>
<keyword evidence="3" id="KW-0371">Homeobox</keyword>
<dbReference type="Pfam" id="PF13384">
    <property type="entry name" value="HTH_23"/>
    <property type="match status" value="1"/>
</dbReference>
<dbReference type="GO" id="GO:0003677">
    <property type="term" value="F:DNA binding"/>
    <property type="evidence" value="ECO:0007669"/>
    <property type="project" value="UniProtKB-KW"/>
</dbReference>
<dbReference type="AlphaFoldDB" id="A0A1G6Z2K0"/>
<reference evidence="3 4" key="1">
    <citation type="submission" date="2016-10" db="EMBL/GenBank/DDBJ databases">
        <authorList>
            <person name="de Groot N.N."/>
        </authorList>
    </citation>
    <scope>NUCLEOTIDE SEQUENCE [LARGE SCALE GENOMIC DNA]</scope>
    <source>
        <strain evidence="3 4">CPCC 100156</strain>
    </source>
</reference>
<evidence type="ECO:0000256" key="1">
    <source>
        <dbReference type="SAM" id="MobiDB-lite"/>
    </source>
</evidence>
<dbReference type="Proteomes" id="UP000198925">
    <property type="component" value="Unassembled WGS sequence"/>
</dbReference>
<feature type="region of interest" description="Disordered" evidence="1">
    <location>
        <begin position="234"/>
        <end position="274"/>
    </location>
</feature>
<dbReference type="PANTHER" id="PTHR33498">
    <property type="entry name" value="TRANSPOSASE FOR INSERTION SEQUENCE ELEMENT IS1557"/>
    <property type="match status" value="1"/>
</dbReference>
<gene>
    <name evidence="3" type="ORF">SAMN04487779_101591</name>
</gene>
<evidence type="ECO:0000259" key="2">
    <source>
        <dbReference type="PROSITE" id="PS50531"/>
    </source>
</evidence>
<evidence type="ECO:0000313" key="3">
    <source>
        <dbReference type="EMBL" id="SDD96523.1"/>
    </source>
</evidence>
<proteinExistence type="predicted"/>
<evidence type="ECO:0000313" key="4">
    <source>
        <dbReference type="Proteomes" id="UP000198925"/>
    </source>
</evidence>
<keyword evidence="3" id="KW-0238">DNA-binding</keyword>
<dbReference type="PANTHER" id="PTHR33498:SF1">
    <property type="entry name" value="TRANSPOSASE FOR INSERTION SEQUENCE ELEMENT IS1557"/>
    <property type="match status" value="1"/>
</dbReference>
<sequence length="274" mass="30416">MRAPRWNPGQAVRVLAVNEWAWRCGHRYGTVLVDLERNRVVDLLSDRRAESLSAWLRANPGVEIVAQDRAGVYADGARQGALDAVQVTDRWHLLRNLGDTIHAVTDRHHAAVHRIGREVMAQLAAEDVQSTPVVAPPNPEARRAEAVRLHAAGASISAISRQVGADRKTLRQWLQASAMPTWRRPPRGSLLDPYREHLERRWAAGCCNAAQLWRELAVLGFPGRPAIVRAWATQRRRAGHSPGRAPVMADGRPWRPPSDCSRQAPRPGAVAAQR</sequence>
<organism evidence="3 4">
    <name type="scientific">Belnapia rosea</name>
    <dbReference type="NCBI Taxonomy" id="938405"/>
    <lineage>
        <taxon>Bacteria</taxon>
        <taxon>Pseudomonadati</taxon>
        <taxon>Pseudomonadota</taxon>
        <taxon>Alphaproteobacteria</taxon>
        <taxon>Acetobacterales</taxon>
        <taxon>Roseomonadaceae</taxon>
        <taxon>Belnapia</taxon>
    </lineage>
</organism>
<feature type="domain" description="HTH IS21-type" evidence="2">
    <location>
        <begin position="141"/>
        <end position="202"/>
    </location>
</feature>
<dbReference type="InterPro" id="IPR002560">
    <property type="entry name" value="Transposase_DDE"/>
</dbReference>
<name>A0A1G6Z2K0_9PROT</name>
<dbReference type="SUPFAM" id="SSF46689">
    <property type="entry name" value="Homeodomain-like"/>
    <property type="match status" value="1"/>
</dbReference>
<protein>
    <submittedName>
        <fullName evidence="3">Homeodomain-like domain-containing protein</fullName>
    </submittedName>
</protein>
<dbReference type="Pfam" id="PF01610">
    <property type="entry name" value="DDE_Tnp_ISL3"/>
    <property type="match status" value="1"/>
</dbReference>
<dbReference type="InterPro" id="IPR017894">
    <property type="entry name" value="HTH_IS21_transposase_type"/>
</dbReference>
<dbReference type="STRING" id="938405.SAMN02927895_05748"/>
<keyword evidence="4" id="KW-1185">Reference proteome</keyword>
<dbReference type="RefSeq" id="WP_143018213.1">
    <property type="nucleotide sequence ID" value="NZ_FMZX01000015.1"/>
</dbReference>
<accession>A0A1G6Z2K0</accession>
<dbReference type="InterPro" id="IPR009057">
    <property type="entry name" value="Homeodomain-like_sf"/>
</dbReference>
<dbReference type="InterPro" id="IPR047951">
    <property type="entry name" value="Transpos_ISL3"/>
</dbReference>
<dbReference type="PROSITE" id="PS50531">
    <property type="entry name" value="HTH_IS21"/>
    <property type="match status" value="1"/>
</dbReference>